<dbReference type="SUPFAM" id="SSF52540">
    <property type="entry name" value="P-loop containing nucleoside triphosphate hydrolases"/>
    <property type="match status" value="1"/>
</dbReference>
<feature type="transmembrane region" description="Helical" evidence="2">
    <location>
        <begin position="61"/>
        <end position="82"/>
    </location>
</feature>
<dbReference type="AlphaFoldDB" id="A0A7Y9EJR6"/>
<gene>
    <name evidence="3" type="ORF">BJY14_005052</name>
</gene>
<accession>A0A7Y9EJR6</accession>
<evidence type="ECO:0000256" key="2">
    <source>
        <dbReference type="SAM" id="Phobius"/>
    </source>
</evidence>
<proteinExistence type="predicted"/>
<comment type="caution">
    <text evidence="3">The sequence shown here is derived from an EMBL/GenBank/DDBJ whole genome shotgun (WGS) entry which is preliminary data.</text>
</comment>
<feature type="transmembrane region" description="Helical" evidence="2">
    <location>
        <begin position="94"/>
        <end position="114"/>
    </location>
</feature>
<evidence type="ECO:0000256" key="1">
    <source>
        <dbReference type="SAM" id="MobiDB-lite"/>
    </source>
</evidence>
<keyword evidence="2" id="KW-1133">Transmembrane helix</keyword>
<dbReference type="Proteomes" id="UP000529783">
    <property type="component" value="Unassembled WGS sequence"/>
</dbReference>
<keyword evidence="2" id="KW-0472">Membrane</keyword>
<feature type="region of interest" description="Disordered" evidence="1">
    <location>
        <begin position="521"/>
        <end position="587"/>
    </location>
</feature>
<dbReference type="InterPro" id="IPR027417">
    <property type="entry name" value="P-loop_NTPase"/>
</dbReference>
<name>A0A7Y9EJR6_9ACTN</name>
<evidence type="ECO:0000313" key="3">
    <source>
        <dbReference type="EMBL" id="NYD49069.1"/>
    </source>
</evidence>
<reference evidence="3 4" key="1">
    <citation type="submission" date="2020-07" db="EMBL/GenBank/DDBJ databases">
        <title>Sequencing the genomes of 1000 actinobacteria strains.</title>
        <authorList>
            <person name="Klenk H.-P."/>
        </authorList>
    </citation>
    <scope>NUCLEOTIDE SEQUENCE [LARGE SCALE GENOMIC DNA]</scope>
    <source>
        <strain evidence="3 4">DSM 40398</strain>
    </source>
</reference>
<feature type="compositionally biased region" description="Acidic residues" evidence="1">
    <location>
        <begin position="574"/>
        <end position="585"/>
    </location>
</feature>
<organism evidence="3 4">
    <name type="scientific">Actinomadura luteofluorescens</name>
    <dbReference type="NCBI Taxonomy" id="46163"/>
    <lineage>
        <taxon>Bacteria</taxon>
        <taxon>Bacillati</taxon>
        <taxon>Actinomycetota</taxon>
        <taxon>Actinomycetes</taxon>
        <taxon>Streptosporangiales</taxon>
        <taxon>Thermomonosporaceae</taxon>
        <taxon>Actinomadura</taxon>
    </lineage>
</organism>
<feature type="transmembrane region" description="Helical" evidence="2">
    <location>
        <begin position="31"/>
        <end position="55"/>
    </location>
</feature>
<evidence type="ECO:0000313" key="4">
    <source>
        <dbReference type="Proteomes" id="UP000529783"/>
    </source>
</evidence>
<dbReference type="RefSeq" id="WP_179845870.1">
    <property type="nucleotide sequence ID" value="NZ_JACCBA010000001.1"/>
</dbReference>
<sequence>MAAKNTLKSTQLATVDDASWDRFKAAQASKLATLAPPWLIWPVVAGIGHAAHTLWGTGPGVAWSAIGLTLGTGVLSGVTWLVSHTRGILGRGSATVTTFTTGMWVTSCSVAGIGQPVVTWFFLAGGVTVCTGWNIRTVIRAKTGLSGVTDPLAFLFDQGKDSTGLDGARMATVKAGERKIEAAMALPAGQKTVGDVQKKTEHIEGAMGLPPGTLSVAADTDRADRAKVTLSDPRIMRAPIPWPGPSRPGGSIAEPVRPGVWQDGDDVADTIPGSHRQFMGKTGSGKSIGGAWDYLAEIITRTDVAVFAADITKGEQTLGPLRPALHRFETTKQGVRSLISDIEAQLKPRTDWLSARGYVNWEPGCGLAYWVLWLEEFPDIGDALGDKGMETFLRLLKAVRSAGGTIVMSLQRSDWTQMPTIARGQLANMCFGVANSHDAAFGLSEAQEDAGARPELWGSSQPGMAYLDAPGIPIERIAMPLRTFAWLDASGKPDTAAIAAHAAEWPATGKTVDEFTAAITGNATGTTGARPVGEPGPTDDARDDAEGDADEGWSAADELTTEDPDPTMTAGMDDPIEDDPDDEEWEFTRPEPTMTAAEARQALRERIAAWAAEGREDFTTADLSEVWTGAGLSRQWAQNQIRRLREQGVLGYDDDAQRHLLLAVSDAA</sequence>
<protein>
    <submittedName>
        <fullName evidence="3">Uncharacterized protein</fullName>
    </submittedName>
</protein>
<dbReference type="EMBL" id="JACCBA010000001">
    <property type="protein sequence ID" value="NYD49069.1"/>
    <property type="molecule type" value="Genomic_DNA"/>
</dbReference>
<keyword evidence="2" id="KW-0812">Transmembrane</keyword>
<keyword evidence="4" id="KW-1185">Reference proteome</keyword>
<dbReference type="Gene3D" id="3.40.50.300">
    <property type="entry name" value="P-loop containing nucleotide triphosphate hydrolases"/>
    <property type="match status" value="1"/>
</dbReference>
<feature type="compositionally biased region" description="Acidic residues" evidence="1">
    <location>
        <begin position="541"/>
        <end position="551"/>
    </location>
</feature>